<dbReference type="EMBL" id="JAEAOA010000396">
    <property type="protein sequence ID" value="KAK3588365.1"/>
    <property type="molecule type" value="Genomic_DNA"/>
</dbReference>
<name>A0AAE0SAF7_9BIVA</name>
<dbReference type="Proteomes" id="UP001195483">
    <property type="component" value="Unassembled WGS sequence"/>
</dbReference>
<reference evidence="2" key="3">
    <citation type="submission" date="2023-05" db="EMBL/GenBank/DDBJ databases">
        <authorList>
            <person name="Smith C.H."/>
        </authorList>
    </citation>
    <scope>NUCLEOTIDE SEQUENCE</scope>
    <source>
        <strain evidence="2">CHS0354</strain>
        <tissue evidence="2">Mantle</tissue>
    </source>
</reference>
<evidence type="ECO:0000256" key="1">
    <source>
        <dbReference type="SAM" id="MobiDB-lite"/>
    </source>
</evidence>
<feature type="compositionally biased region" description="Basic and acidic residues" evidence="1">
    <location>
        <begin position="1"/>
        <end position="13"/>
    </location>
</feature>
<proteinExistence type="predicted"/>
<evidence type="ECO:0000313" key="3">
    <source>
        <dbReference type="Proteomes" id="UP001195483"/>
    </source>
</evidence>
<comment type="caution">
    <text evidence="2">The sequence shown here is derived from an EMBL/GenBank/DDBJ whole genome shotgun (WGS) entry which is preliminary data.</text>
</comment>
<reference evidence="2" key="2">
    <citation type="journal article" date="2021" name="Genome Biol. Evol.">
        <title>Developing a high-quality reference genome for a parasitic bivalve with doubly uniparental inheritance (Bivalvia: Unionida).</title>
        <authorList>
            <person name="Smith C.H."/>
        </authorList>
    </citation>
    <scope>NUCLEOTIDE SEQUENCE</scope>
    <source>
        <strain evidence="2">CHS0354</strain>
        <tissue evidence="2">Mantle</tissue>
    </source>
</reference>
<sequence length="164" mass="18716">MLRGSRKADRAAEETEIGGTVYGQTSENRIPSGHKYLPSKLKGGYRQYQDYLTKANRGFTQANINIMRNCEHRRRMNDIISSGISKLKSYFLNLEENSIGKLTPSKMDHIIREDEFLAMFLSRNLGTIQSGSALFNNADVNDDLMITEEIDTPLIMHFFDRDGM</sequence>
<reference evidence="2" key="1">
    <citation type="journal article" date="2021" name="Genome Biol. Evol.">
        <title>A High-Quality Reference Genome for a Parasitic Bivalve with Doubly Uniparental Inheritance (Bivalvia: Unionida).</title>
        <authorList>
            <person name="Smith C.H."/>
        </authorList>
    </citation>
    <scope>NUCLEOTIDE SEQUENCE</scope>
    <source>
        <strain evidence="2">CHS0354</strain>
    </source>
</reference>
<gene>
    <name evidence="2" type="ORF">CHS0354_005630</name>
</gene>
<dbReference type="AlphaFoldDB" id="A0AAE0SAF7"/>
<feature type="region of interest" description="Disordered" evidence="1">
    <location>
        <begin position="1"/>
        <end position="26"/>
    </location>
</feature>
<evidence type="ECO:0000313" key="2">
    <source>
        <dbReference type="EMBL" id="KAK3588365.1"/>
    </source>
</evidence>
<protein>
    <submittedName>
        <fullName evidence="2">Uncharacterized protein</fullName>
    </submittedName>
</protein>
<organism evidence="2 3">
    <name type="scientific">Potamilus streckersoni</name>
    <dbReference type="NCBI Taxonomy" id="2493646"/>
    <lineage>
        <taxon>Eukaryota</taxon>
        <taxon>Metazoa</taxon>
        <taxon>Spiralia</taxon>
        <taxon>Lophotrochozoa</taxon>
        <taxon>Mollusca</taxon>
        <taxon>Bivalvia</taxon>
        <taxon>Autobranchia</taxon>
        <taxon>Heteroconchia</taxon>
        <taxon>Palaeoheterodonta</taxon>
        <taxon>Unionida</taxon>
        <taxon>Unionoidea</taxon>
        <taxon>Unionidae</taxon>
        <taxon>Ambleminae</taxon>
        <taxon>Lampsilini</taxon>
        <taxon>Potamilus</taxon>
    </lineage>
</organism>
<keyword evidence="3" id="KW-1185">Reference proteome</keyword>
<accession>A0AAE0SAF7</accession>